<keyword evidence="1" id="KW-0805">Transcription regulation</keyword>
<dbReference type="InterPro" id="IPR023772">
    <property type="entry name" value="DNA-bd_HTH_TetR-type_CS"/>
</dbReference>
<dbReference type="Pfam" id="PF00440">
    <property type="entry name" value="TetR_N"/>
    <property type="match status" value="1"/>
</dbReference>
<accession>A0ABQ1C216</accession>
<dbReference type="InterPro" id="IPR001647">
    <property type="entry name" value="HTH_TetR"/>
</dbReference>
<dbReference type="PANTHER" id="PTHR30055">
    <property type="entry name" value="HTH-TYPE TRANSCRIPTIONAL REGULATOR RUTR"/>
    <property type="match status" value="1"/>
</dbReference>
<evidence type="ECO:0000256" key="2">
    <source>
        <dbReference type="ARBA" id="ARBA00023125"/>
    </source>
</evidence>
<dbReference type="EMBL" id="BLKX01000001">
    <property type="protein sequence ID" value="GFG78302.1"/>
    <property type="molecule type" value="Genomic_DNA"/>
</dbReference>
<protein>
    <submittedName>
        <fullName evidence="6">HTH-type transcriptional regulator</fullName>
    </submittedName>
</protein>
<keyword evidence="2 4" id="KW-0238">DNA-binding</keyword>
<evidence type="ECO:0000256" key="3">
    <source>
        <dbReference type="ARBA" id="ARBA00023163"/>
    </source>
</evidence>
<proteinExistence type="predicted"/>
<evidence type="ECO:0000313" key="7">
    <source>
        <dbReference type="Proteomes" id="UP000465240"/>
    </source>
</evidence>
<dbReference type="RefSeq" id="WP_120792267.1">
    <property type="nucleotide sequence ID" value="NZ_BLKX01000001.1"/>
</dbReference>
<evidence type="ECO:0000259" key="5">
    <source>
        <dbReference type="PROSITE" id="PS50977"/>
    </source>
</evidence>
<comment type="caution">
    <text evidence="6">The sequence shown here is derived from an EMBL/GenBank/DDBJ whole genome shotgun (WGS) entry which is preliminary data.</text>
</comment>
<organism evidence="6 7">
    <name type="scientific">Mycobacterium paragordonae</name>
    <dbReference type="NCBI Taxonomy" id="1389713"/>
    <lineage>
        <taxon>Bacteria</taxon>
        <taxon>Bacillati</taxon>
        <taxon>Actinomycetota</taxon>
        <taxon>Actinomycetes</taxon>
        <taxon>Mycobacteriales</taxon>
        <taxon>Mycobacteriaceae</taxon>
        <taxon>Mycobacterium</taxon>
    </lineage>
</organism>
<dbReference type="PROSITE" id="PS50977">
    <property type="entry name" value="HTH_TETR_2"/>
    <property type="match status" value="1"/>
</dbReference>
<gene>
    <name evidence="6" type="ORF">MPRG_15780</name>
</gene>
<dbReference type="InterPro" id="IPR036271">
    <property type="entry name" value="Tet_transcr_reg_TetR-rel_C_sf"/>
</dbReference>
<dbReference type="InterPro" id="IPR009057">
    <property type="entry name" value="Homeodomain-like_sf"/>
</dbReference>
<keyword evidence="7" id="KW-1185">Reference proteome</keyword>
<keyword evidence="3" id="KW-0804">Transcription</keyword>
<dbReference type="InterPro" id="IPR050109">
    <property type="entry name" value="HTH-type_TetR-like_transc_reg"/>
</dbReference>
<dbReference type="Proteomes" id="UP000465240">
    <property type="component" value="Unassembled WGS sequence"/>
</dbReference>
<sequence>MARTQQQRREETVGRLLQACIDTIVEVGYARASAALITNRAGVSVGALFRHFETMGDFMAATASEVLRRQLETFTKQVAEIPADRPALEAALAILRDITSGSTNAVLYELLIAARTDEKLRATLQHELGQYSAKIYDAARSMPGADGFPDDTFPVLVALLTNVFDGAAVVEGVLPQPEIAERRIAVLSALLRTAWPGPPES</sequence>
<evidence type="ECO:0000256" key="4">
    <source>
        <dbReference type="PROSITE-ProRule" id="PRU00335"/>
    </source>
</evidence>
<feature type="domain" description="HTH tetR-type" evidence="5">
    <location>
        <begin position="10"/>
        <end position="70"/>
    </location>
</feature>
<dbReference type="SUPFAM" id="SSF48498">
    <property type="entry name" value="Tetracyclin repressor-like, C-terminal domain"/>
    <property type="match status" value="1"/>
</dbReference>
<dbReference type="SUPFAM" id="SSF46689">
    <property type="entry name" value="Homeodomain-like"/>
    <property type="match status" value="1"/>
</dbReference>
<reference evidence="6 7" key="1">
    <citation type="journal article" date="2019" name="Emerg. Microbes Infect.">
        <title>Comprehensive subspecies identification of 175 nontuberculous mycobacteria species based on 7547 genomic profiles.</title>
        <authorList>
            <person name="Matsumoto Y."/>
            <person name="Kinjo T."/>
            <person name="Motooka D."/>
            <person name="Nabeya D."/>
            <person name="Jung N."/>
            <person name="Uechi K."/>
            <person name="Horii T."/>
            <person name="Iida T."/>
            <person name="Fujita J."/>
            <person name="Nakamura S."/>
        </authorList>
    </citation>
    <scope>NUCLEOTIDE SEQUENCE [LARGE SCALE GENOMIC DNA]</scope>
    <source>
        <strain evidence="6 7">JCM 18565</strain>
    </source>
</reference>
<feature type="DNA-binding region" description="H-T-H motif" evidence="4">
    <location>
        <begin position="33"/>
        <end position="52"/>
    </location>
</feature>
<name>A0ABQ1C216_9MYCO</name>
<dbReference type="PANTHER" id="PTHR30055:SF234">
    <property type="entry name" value="HTH-TYPE TRANSCRIPTIONAL REGULATOR BETI"/>
    <property type="match status" value="1"/>
</dbReference>
<evidence type="ECO:0000313" key="6">
    <source>
        <dbReference type="EMBL" id="GFG78302.1"/>
    </source>
</evidence>
<evidence type="ECO:0000256" key="1">
    <source>
        <dbReference type="ARBA" id="ARBA00023015"/>
    </source>
</evidence>
<dbReference type="PROSITE" id="PS01081">
    <property type="entry name" value="HTH_TETR_1"/>
    <property type="match status" value="1"/>
</dbReference>
<dbReference type="Gene3D" id="1.10.357.10">
    <property type="entry name" value="Tetracycline Repressor, domain 2"/>
    <property type="match status" value="1"/>
</dbReference>